<evidence type="ECO:0000313" key="2">
    <source>
        <dbReference type="EMBL" id="KAK8992362.1"/>
    </source>
</evidence>
<gene>
    <name evidence="2" type="ORF">V6N11_048446</name>
</gene>
<name>A0ABR2PV75_9ROSI</name>
<reference evidence="2 3" key="1">
    <citation type="journal article" date="2024" name="G3 (Bethesda)">
        <title>Genome assembly of Hibiscus sabdariffa L. provides insights into metabolisms of medicinal natural products.</title>
        <authorList>
            <person name="Kim T."/>
        </authorList>
    </citation>
    <scope>NUCLEOTIDE SEQUENCE [LARGE SCALE GENOMIC DNA]</scope>
    <source>
        <strain evidence="2">TK-2024</strain>
        <tissue evidence="2">Old leaves</tissue>
    </source>
</reference>
<sequence>MGFSKVLFKFLILDLALAMVAADSTTLHEACSKSSILAIEHLSKTRSCATNLAGPTMAVKAVDQLLYYANI</sequence>
<organism evidence="2 3">
    <name type="scientific">Hibiscus sabdariffa</name>
    <name type="common">roselle</name>
    <dbReference type="NCBI Taxonomy" id="183260"/>
    <lineage>
        <taxon>Eukaryota</taxon>
        <taxon>Viridiplantae</taxon>
        <taxon>Streptophyta</taxon>
        <taxon>Embryophyta</taxon>
        <taxon>Tracheophyta</taxon>
        <taxon>Spermatophyta</taxon>
        <taxon>Magnoliopsida</taxon>
        <taxon>eudicotyledons</taxon>
        <taxon>Gunneridae</taxon>
        <taxon>Pentapetalae</taxon>
        <taxon>rosids</taxon>
        <taxon>malvids</taxon>
        <taxon>Malvales</taxon>
        <taxon>Malvaceae</taxon>
        <taxon>Malvoideae</taxon>
        <taxon>Hibiscus</taxon>
    </lineage>
</organism>
<comment type="caution">
    <text evidence="2">The sequence shown here is derived from an EMBL/GenBank/DDBJ whole genome shotgun (WGS) entry which is preliminary data.</text>
</comment>
<protein>
    <recommendedName>
        <fullName evidence="4">Pectinesterase inhibitor domain-containing protein</fullName>
    </recommendedName>
</protein>
<keyword evidence="1" id="KW-0732">Signal</keyword>
<evidence type="ECO:0000313" key="3">
    <source>
        <dbReference type="Proteomes" id="UP001396334"/>
    </source>
</evidence>
<proteinExistence type="predicted"/>
<evidence type="ECO:0008006" key="4">
    <source>
        <dbReference type="Google" id="ProtNLM"/>
    </source>
</evidence>
<keyword evidence="3" id="KW-1185">Reference proteome</keyword>
<evidence type="ECO:0000256" key="1">
    <source>
        <dbReference type="SAM" id="SignalP"/>
    </source>
</evidence>
<feature type="chain" id="PRO_5045358822" description="Pectinesterase inhibitor domain-containing protein" evidence="1">
    <location>
        <begin position="23"/>
        <end position="71"/>
    </location>
</feature>
<feature type="signal peptide" evidence="1">
    <location>
        <begin position="1"/>
        <end position="22"/>
    </location>
</feature>
<dbReference type="Proteomes" id="UP001396334">
    <property type="component" value="Unassembled WGS sequence"/>
</dbReference>
<dbReference type="EMBL" id="JBBPBN010000050">
    <property type="protein sequence ID" value="KAK8992362.1"/>
    <property type="molecule type" value="Genomic_DNA"/>
</dbReference>
<accession>A0ABR2PV75</accession>